<evidence type="ECO:0000313" key="4">
    <source>
        <dbReference type="Proteomes" id="UP000824166"/>
    </source>
</evidence>
<accession>A0ABS6I6P6</accession>
<dbReference type="Pfam" id="PF18144">
    <property type="entry name" value="SMODS"/>
    <property type="match status" value="1"/>
</dbReference>
<proteinExistence type="predicted"/>
<keyword evidence="4" id="KW-1185">Reference proteome</keyword>
<gene>
    <name evidence="3" type="ORF">KSW38_13930</name>
</gene>
<dbReference type="InterPro" id="IPR006116">
    <property type="entry name" value="NT_2-5OAS_ClassI-CCAase"/>
</dbReference>
<protein>
    <submittedName>
        <fullName evidence="3">Nucleotidyltransferase</fullName>
    </submittedName>
</protein>
<dbReference type="EMBL" id="JAHOPC010000008">
    <property type="protein sequence ID" value="MBU8867386.1"/>
    <property type="molecule type" value="Genomic_DNA"/>
</dbReference>
<feature type="domain" description="Adenylyl/Guanylyl and SMODS C-terminal sensor" evidence="2">
    <location>
        <begin position="325"/>
        <end position="450"/>
    </location>
</feature>
<evidence type="ECO:0000313" key="3">
    <source>
        <dbReference type="EMBL" id="MBU8867386.1"/>
    </source>
</evidence>
<dbReference type="Pfam" id="PF18134">
    <property type="entry name" value="AGS_C"/>
    <property type="match status" value="1"/>
</dbReference>
<dbReference type="Proteomes" id="UP000824166">
    <property type="component" value="Unassembled WGS sequence"/>
</dbReference>
<sequence>MKLTQYFGKVLTDTVNLNASRLEDLDTRVARITEALKAAGALDGRVLDTVPQGSWAHETIIRPAAGLEFDADFLVQLSEDEAWNENPRSYANAVYSALSDHAIYGGMSSKKDRCVRVTYANDCHIDIITYVVMANGRQVIVNRNTNQFEDTNPVGFSEWFQEKDRLTNRNLRKVIRLLKYLRDHQGAFKLKSVLLTTMVGNIVDGWRDLDGDYYEDVPTTLLHLVEDLDRWLQAQRAKPHLADPSCPTTSFNHRWTDSQFAAFRDSIHRLAPKIREAFDASTVDDSIAAWRRVFGPVFPESVVTAAPVSASAAVKSSTGRRAPKERFIEEMFPVQLTDTVSVRCDVSPPRELNRVQRRALRAGAGLVPKQRDLHFAVEGTSVKGPYDVYWKVRNSGLEAERKQFLRGEITRDAGQRRKKESTLYAGNHYVECYVVKNGICVARSRQPVVII</sequence>
<reference evidence="3 4" key="1">
    <citation type="submission" date="2021-06" db="EMBL/GenBank/DDBJ databases">
        <authorList>
            <person name="Jeong J.W."/>
        </authorList>
    </citation>
    <scope>NUCLEOTIDE SEQUENCE [LARGE SCALE GENOMIC DNA]</scope>
    <source>
        <strain evidence="3 4">MMS21-TAE1-1</strain>
    </source>
</reference>
<keyword evidence="1" id="KW-0051">Antiviral defense</keyword>
<organism evidence="3 4">
    <name type="scientific">Paenarthrobacter aromaticivorans</name>
    <dbReference type="NCBI Taxonomy" id="2849150"/>
    <lineage>
        <taxon>Bacteria</taxon>
        <taxon>Bacillati</taxon>
        <taxon>Actinomycetota</taxon>
        <taxon>Actinomycetes</taxon>
        <taxon>Micrococcales</taxon>
        <taxon>Micrococcaceae</taxon>
        <taxon>Paenarthrobacter</taxon>
    </lineage>
</organism>
<evidence type="ECO:0000259" key="2">
    <source>
        <dbReference type="Pfam" id="PF18134"/>
    </source>
</evidence>
<dbReference type="RefSeq" id="WP_216925515.1">
    <property type="nucleotide sequence ID" value="NZ_JAHOPC010000008.1"/>
</dbReference>
<dbReference type="InterPro" id="IPR040511">
    <property type="entry name" value="AGS_C"/>
</dbReference>
<comment type="caution">
    <text evidence="3">The sequence shown here is derived from an EMBL/GenBank/DDBJ whole genome shotgun (WGS) entry which is preliminary data.</text>
</comment>
<dbReference type="CDD" id="cd05400">
    <property type="entry name" value="NT_2-5OAS_ClassI-CCAase"/>
    <property type="match status" value="1"/>
</dbReference>
<evidence type="ECO:0000256" key="1">
    <source>
        <dbReference type="ARBA" id="ARBA00023118"/>
    </source>
</evidence>
<name>A0ABS6I6P6_9MICC</name>